<dbReference type="HOGENOM" id="CLU_2767322_0_0_10"/>
<protein>
    <submittedName>
        <fullName evidence="1">Uncharacterized protein</fullName>
    </submittedName>
</protein>
<proteinExistence type="predicted"/>
<comment type="caution">
    <text evidence="1">The sequence shown here is derived from an EMBL/GenBank/DDBJ whole genome shotgun (WGS) entry which is preliminary data.</text>
</comment>
<evidence type="ECO:0000313" key="1">
    <source>
        <dbReference type="EMBL" id="ERI81407.1"/>
    </source>
</evidence>
<sequence>MKFGGTDNGSKNVLYVDEELAFTASGEQGIIAAANGICGGRIGVDGKPDGIADKRHACGRYACCETHFG</sequence>
<organism evidence="1 2">
    <name type="scientific">Bacteroides pyogenes F0041</name>
    <dbReference type="NCBI Taxonomy" id="1321819"/>
    <lineage>
        <taxon>Bacteria</taxon>
        <taxon>Pseudomonadati</taxon>
        <taxon>Bacteroidota</taxon>
        <taxon>Bacteroidia</taxon>
        <taxon>Bacteroidales</taxon>
        <taxon>Bacteroidaceae</taxon>
        <taxon>Bacteroides</taxon>
    </lineage>
</organism>
<reference evidence="1 2" key="1">
    <citation type="submission" date="2013-08" db="EMBL/GenBank/DDBJ databases">
        <authorList>
            <person name="Weinstock G."/>
            <person name="Sodergren E."/>
            <person name="Wylie T."/>
            <person name="Fulton L."/>
            <person name="Fulton R."/>
            <person name="Fronick C."/>
            <person name="O'Laughlin M."/>
            <person name="Godfrey J."/>
            <person name="Miner T."/>
            <person name="Herter B."/>
            <person name="Appelbaum E."/>
            <person name="Cordes M."/>
            <person name="Lek S."/>
            <person name="Wollam A."/>
            <person name="Pepin K.H."/>
            <person name="Palsikar V.B."/>
            <person name="Mitreva M."/>
            <person name="Wilson R.K."/>
        </authorList>
    </citation>
    <scope>NUCLEOTIDE SEQUENCE [LARGE SCALE GENOMIC DNA]</scope>
    <source>
        <strain evidence="1 2">F0041</strain>
    </source>
</reference>
<accession>U2DIT8</accession>
<dbReference type="AlphaFoldDB" id="U2DIT8"/>
<dbReference type="Proteomes" id="UP000016496">
    <property type="component" value="Unassembled WGS sequence"/>
</dbReference>
<evidence type="ECO:0000313" key="2">
    <source>
        <dbReference type="Proteomes" id="UP000016496"/>
    </source>
</evidence>
<gene>
    <name evidence="1" type="ORF">HMPREF1981_03171</name>
</gene>
<dbReference type="EMBL" id="AWSV01000162">
    <property type="protein sequence ID" value="ERI81407.1"/>
    <property type="molecule type" value="Genomic_DNA"/>
</dbReference>
<name>U2DIT8_9BACE</name>